<evidence type="ECO:0000259" key="4">
    <source>
        <dbReference type="Pfam" id="PF00703"/>
    </source>
</evidence>
<dbReference type="InterPro" id="IPR006101">
    <property type="entry name" value="Glyco_hydro_2"/>
</dbReference>
<name>A0A7L8AJ05_9FLAO</name>
<dbReference type="Proteomes" id="UP000516764">
    <property type="component" value="Chromosome"/>
</dbReference>
<dbReference type="Pfam" id="PF16355">
    <property type="entry name" value="DUF4982"/>
    <property type="match status" value="1"/>
</dbReference>
<dbReference type="InterPro" id="IPR051913">
    <property type="entry name" value="GH2_Domain-Containing"/>
</dbReference>
<dbReference type="InterPro" id="IPR006103">
    <property type="entry name" value="Glyco_hydro_2_cat"/>
</dbReference>
<evidence type="ECO:0000259" key="5">
    <source>
        <dbReference type="Pfam" id="PF02836"/>
    </source>
</evidence>
<keyword evidence="9" id="KW-1185">Reference proteome</keyword>
<dbReference type="InterPro" id="IPR008979">
    <property type="entry name" value="Galactose-bd-like_sf"/>
</dbReference>
<dbReference type="Gene3D" id="2.60.120.260">
    <property type="entry name" value="Galactose-binding domain-like"/>
    <property type="match status" value="1"/>
</dbReference>
<evidence type="ECO:0000259" key="6">
    <source>
        <dbReference type="Pfam" id="PF02837"/>
    </source>
</evidence>
<organism evidence="8 9">
    <name type="scientific">Polaribacter haliotis</name>
    <dbReference type="NCBI Taxonomy" id="1888915"/>
    <lineage>
        <taxon>Bacteria</taxon>
        <taxon>Pseudomonadati</taxon>
        <taxon>Bacteroidota</taxon>
        <taxon>Flavobacteriia</taxon>
        <taxon>Flavobacteriales</taxon>
        <taxon>Flavobacteriaceae</taxon>
    </lineage>
</organism>
<dbReference type="PRINTS" id="PR00132">
    <property type="entry name" value="GLHYDRLASE2"/>
</dbReference>
<dbReference type="Pfam" id="PF00703">
    <property type="entry name" value="Glyco_hydro_2"/>
    <property type="match status" value="1"/>
</dbReference>
<sequence>MKKFKYIFLFISIILLNSCNDKEITVLEKTNFNENWFFTNSENLDDNNYLQTVNFSDWDSITLPHTPKIEPKIVNNQWQGISWYAKTFLLSDEMKNKKLFLNFEGAMNIAEVWINNKKLIKHQGGYLPFTVDFTDDAIFDKENTIHVKLNNKDNPITGPKPLKTLDFNTYGGIYRNVWLVAKNKLYITEPILENKIANGGIFVTFPEVSNEKAVINIKTHIKNETGKTASLLIRNTLIDNGKEVISVNTKNYDLDSKSNQQIATNLNVQQPKLWSPKSPNLYDLKTEIIQNGQIIDSEITRIGIKTMKFVGQDFYLNGEKTFLRGINRHQEYPYVGYALSDNANYRDAKKIKDAGFDYVRLSHYPQSTSFMNACDALGLVTIDAILGWQYFSEDKDFQNHVFKTARDLIRRDRNHASVIAWEVSLNESWMPEPFIDKLTKIAKEEYPTDQCFTAGWQSYGYDIYLQARQHRLKHYDADLKKPYNVSEYGDWEYYAMNAGLNQDDWSGLLQQERSSRQLRSAGERALLQQATNIQEAHNDNLNTPAFADGYWVMYDYNRGYADDLEASGIMDVFRIPKPAYYFYQSQRDAKDPFGKPMVYIANNWRKNSSLNIRIFSNCEEVELFLNGESLGRKKPTINTVSNNLNHPPFTFELPKYVAGKLEAKGFLNDKIVANYTVNSPEKASKIKIEFDLSGREIDENNNDLIFVYANIMDENETLITDVVDKIKFELTGNAQLIGENPVNIEAGIATILLKTNKNTQNIEIKAKTIDANLASSSKIK</sequence>
<dbReference type="Pfam" id="PF02836">
    <property type="entry name" value="Glyco_hydro_2_C"/>
    <property type="match status" value="1"/>
</dbReference>
<evidence type="ECO:0000313" key="8">
    <source>
        <dbReference type="EMBL" id="QOD61954.1"/>
    </source>
</evidence>
<evidence type="ECO:0000256" key="3">
    <source>
        <dbReference type="ARBA" id="ARBA00023295"/>
    </source>
</evidence>
<dbReference type="InterPro" id="IPR032311">
    <property type="entry name" value="DUF4982"/>
</dbReference>
<dbReference type="InterPro" id="IPR006102">
    <property type="entry name" value="Ig-like_GH2"/>
</dbReference>
<feature type="domain" description="DUF4982" evidence="7">
    <location>
        <begin position="609"/>
        <end position="673"/>
    </location>
</feature>
<dbReference type="Gene3D" id="3.20.20.80">
    <property type="entry name" value="Glycosidases"/>
    <property type="match status" value="1"/>
</dbReference>
<dbReference type="PANTHER" id="PTHR42732:SF1">
    <property type="entry name" value="BETA-MANNOSIDASE"/>
    <property type="match status" value="1"/>
</dbReference>
<keyword evidence="3" id="KW-0326">Glycosidase</keyword>
<reference evidence="8 9" key="1">
    <citation type="journal article" date="2016" name="Int. J. Syst. Evol. Microbiol.">
        <title>Polaribacter haliotis sp. nov., isolated from the gut of abalone Haliotis discus hannai.</title>
        <authorList>
            <person name="Kim Y.O."/>
            <person name="Park I.S."/>
            <person name="Park S."/>
            <person name="Nam B.H."/>
            <person name="Park J.M."/>
            <person name="Kim D.G."/>
            <person name="Yoon J.H."/>
        </authorList>
    </citation>
    <scope>NUCLEOTIDE SEQUENCE [LARGE SCALE GENOMIC DNA]</scope>
    <source>
        <strain evidence="8 9">KCTC 52418</strain>
    </source>
</reference>
<accession>A0A7L8AJ05</accession>
<dbReference type="InterPro" id="IPR013783">
    <property type="entry name" value="Ig-like_fold"/>
</dbReference>
<comment type="similarity">
    <text evidence="1">Belongs to the glycosyl hydrolase 2 family.</text>
</comment>
<feature type="domain" description="Glycoside hydrolase family 2 catalytic" evidence="5">
    <location>
        <begin position="312"/>
        <end position="447"/>
    </location>
</feature>
<dbReference type="PANTHER" id="PTHR42732">
    <property type="entry name" value="BETA-GALACTOSIDASE"/>
    <property type="match status" value="1"/>
</dbReference>
<dbReference type="GO" id="GO:0004553">
    <property type="term" value="F:hydrolase activity, hydrolyzing O-glycosyl compounds"/>
    <property type="evidence" value="ECO:0007669"/>
    <property type="project" value="InterPro"/>
</dbReference>
<keyword evidence="2" id="KW-0378">Hydrolase</keyword>
<dbReference type="Gene3D" id="2.60.40.10">
    <property type="entry name" value="Immunoglobulins"/>
    <property type="match status" value="3"/>
</dbReference>
<evidence type="ECO:0000256" key="2">
    <source>
        <dbReference type="ARBA" id="ARBA00022801"/>
    </source>
</evidence>
<evidence type="ECO:0000313" key="9">
    <source>
        <dbReference type="Proteomes" id="UP000516764"/>
    </source>
</evidence>
<dbReference type="InterPro" id="IPR036156">
    <property type="entry name" value="Beta-gal/glucu_dom_sf"/>
</dbReference>
<dbReference type="OrthoDB" id="9801077at2"/>
<dbReference type="Pfam" id="PF02837">
    <property type="entry name" value="Glyco_hydro_2_N"/>
    <property type="match status" value="1"/>
</dbReference>
<dbReference type="GO" id="GO:0005975">
    <property type="term" value="P:carbohydrate metabolic process"/>
    <property type="evidence" value="ECO:0007669"/>
    <property type="project" value="InterPro"/>
</dbReference>
<proteinExistence type="inferred from homology"/>
<dbReference type="SUPFAM" id="SSF51445">
    <property type="entry name" value="(Trans)glycosidases"/>
    <property type="match status" value="1"/>
</dbReference>
<feature type="domain" description="Glycoside hydrolase family 2 immunoglobulin-like beta-sandwich" evidence="4">
    <location>
        <begin position="206"/>
        <end position="305"/>
    </location>
</feature>
<dbReference type="KEGG" id="phal:H9I45_05795"/>
<dbReference type="InterPro" id="IPR017853">
    <property type="entry name" value="GH"/>
</dbReference>
<protein>
    <submittedName>
        <fullName evidence="8">DUF4982 domain-containing protein</fullName>
    </submittedName>
</protein>
<dbReference type="EMBL" id="CP061813">
    <property type="protein sequence ID" value="QOD61954.1"/>
    <property type="molecule type" value="Genomic_DNA"/>
</dbReference>
<dbReference type="InterPro" id="IPR006104">
    <property type="entry name" value="Glyco_hydro_2_N"/>
</dbReference>
<dbReference type="RefSeq" id="WP_088353135.1">
    <property type="nucleotide sequence ID" value="NZ_CP061813.1"/>
</dbReference>
<dbReference type="SUPFAM" id="SSF49785">
    <property type="entry name" value="Galactose-binding domain-like"/>
    <property type="match status" value="1"/>
</dbReference>
<gene>
    <name evidence="8" type="ORF">H9I45_05795</name>
</gene>
<evidence type="ECO:0000259" key="7">
    <source>
        <dbReference type="Pfam" id="PF16355"/>
    </source>
</evidence>
<feature type="domain" description="Glycosyl hydrolases family 2 sugar binding" evidence="6">
    <location>
        <begin position="78"/>
        <end position="181"/>
    </location>
</feature>
<dbReference type="AlphaFoldDB" id="A0A7L8AJ05"/>
<dbReference type="SUPFAM" id="SSF49303">
    <property type="entry name" value="beta-Galactosidase/glucuronidase domain"/>
    <property type="match status" value="1"/>
</dbReference>
<evidence type="ECO:0000256" key="1">
    <source>
        <dbReference type="ARBA" id="ARBA00007401"/>
    </source>
</evidence>